<dbReference type="InterPro" id="IPR003305">
    <property type="entry name" value="CenC_carb-bd"/>
</dbReference>
<dbReference type="SUPFAM" id="SSF49785">
    <property type="entry name" value="Galactose-binding domain-like"/>
    <property type="match status" value="3"/>
</dbReference>
<dbReference type="InterPro" id="IPR008979">
    <property type="entry name" value="Galactose-bd-like_sf"/>
</dbReference>
<proteinExistence type="predicted"/>
<accession>A0ABW0UQJ9</accession>
<protein>
    <submittedName>
        <fullName evidence="3">Carbohydrate binding domain-containing protein</fullName>
    </submittedName>
</protein>
<evidence type="ECO:0000259" key="2">
    <source>
        <dbReference type="Pfam" id="PF02018"/>
    </source>
</evidence>
<dbReference type="Gene3D" id="2.60.120.260">
    <property type="entry name" value="Galactose-binding domain-like"/>
    <property type="match status" value="3"/>
</dbReference>
<sequence length="1058" mass="112384">MPVRISAEVAFGYTITSASPVWTDITRYVEQPEGISITRGTQNELSETQPGTMTLTLDNSDGRFTADRTASPYHPNVKRHVPIRVRTITADKNLITNPSFESGLTDWSPSATPTIAQDATHVKHGSQAMLMTFGGGIAGQNAWTTLYGLDIGQTYTASAYVWVPTGDTHVHFLLDGGPQGAASTVNDAWQRITLTFTATAPQHVLRVRSNTTPAAGDQVWIDAVMVEEGSAASALNHVVNSTFETGTSGWALGSDASTSLAQSSTRAWQGAYSLLATWGGAFNSNPTFETALSPWTGAGGATVTRVITVAQSGSWSAQITPDGVTASPRMQSEEMTVTAGVSYRAHGYLRCTAARTVGLNVNWYDAAHAYISTSSNSAAVTANTWTLFNASFTAPTGAVYARLVPTISGTPPTSDVLYVDEVRLLASNGSPAPAVGATITGLTAGTTYTASAYVWVPSGAPAVQLSVTGIGTGGASTLTGQWQHITCTFTATGGSHTVQIIPAGYPQYGHQVWVDTVQVEEGSNASAFGALDGAQIHGRFVGMVNEWPVEWQGQLSKAVITCTDIFKWAGLNGELLPMLNQEILLDKPTAYYPLSEPSESTTAGDISGTAEVGSLSIVQAGTGGTLTFGEGTVPADGLGCPVFTPASASAGKYLQADLGQTFQDANVNFRLRIECWFSTSTSGRVLLALASPDLSNKLVISLESGTGKLMIEFAQDGMALQSYVAATPNLADGNRHYIVFNEFADELFVDGTTYSTVTTSAADFRQLYVGGFQNSRLWNGQIAQLAIYVRSVTISDISPHYTTGTTEHIGESASARASRIASYVGLTVTAQGTVFDGVASQKALGRSALEHLREIETTESGKLLASRSTTALILQSRDLRYNPIPAVSLRYVDLDTDTVKLSNDDQKMINTVAASRPGGATQRIVNQTSVDTYGPKPQTLELFKTTDLKVTDAANWLVSRYGDPPSEIRQVPMDAYSLPLVTYRALLDADVSTTLELAALPAEAPSSTATVTIEGYTETIGQGRHYLDFHTSRAQTDTVWVLDDSRYSVLDSTTRLAY</sequence>
<comment type="caution">
    <text evidence="3">The sequence shown here is derived from an EMBL/GenBank/DDBJ whole genome shotgun (WGS) entry which is preliminary data.</text>
</comment>
<dbReference type="Pfam" id="PF02018">
    <property type="entry name" value="CBM_4_9"/>
    <property type="match status" value="2"/>
</dbReference>
<dbReference type="InterPro" id="IPR013320">
    <property type="entry name" value="ConA-like_dom_sf"/>
</dbReference>
<reference evidence="4" key="1">
    <citation type="journal article" date="2019" name="Int. J. Syst. Evol. Microbiol.">
        <title>The Global Catalogue of Microorganisms (GCM) 10K type strain sequencing project: providing services to taxonomists for standard genome sequencing and annotation.</title>
        <authorList>
            <consortium name="The Broad Institute Genomics Platform"/>
            <consortium name="The Broad Institute Genome Sequencing Center for Infectious Disease"/>
            <person name="Wu L."/>
            <person name="Ma J."/>
        </authorList>
    </citation>
    <scope>NUCLEOTIDE SEQUENCE [LARGE SCALE GENOMIC DNA]</scope>
    <source>
        <strain evidence="4">CGMCC 4.7248</strain>
    </source>
</reference>
<keyword evidence="4" id="KW-1185">Reference proteome</keyword>
<dbReference type="Gene3D" id="2.60.120.200">
    <property type="match status" value="1"/>
</dbReference>
<feature type="domain" description="CBM-cenC" evidence="2">
    <location>
        <begin position="92"/>
        <end position="204"/>
    </location>
</feature>
<name>A0ABW0UQJ9_9ACTN</name>
<dbReference type="SUPFAM" id="SSF49899">
    <property type="entry name" value="Concanavalin A-like lectins/glucanases"/>
    <property type="match status" value="1"/>
</dbReference>
<dbReference type="Proteomes" id="UP001596154">
    <property type="component" value="Unassembled WGS sequence"/>
</dbReference>
<feature type="domain" description="CBM-cenC" evidence="2">
    <location>
        <begin position="284"/>
        <end position="398"/>
    </location>
</feature>
<evidence type="ECO:0000313" key="4">
    <source>
        <dbReference type="Proteomes" id="UP001596154"/>
    </source>
</evidence>
<evidence type="ECO:0000313" key="3">
    <source>
        <dbReference type="EMBL" id="MFC5635835.1"/>
    </source>
</evidence>
<gene>
    <name evidence="3" type="ORF">ACFPZJ_18965</name>
</gene>
<dbReference type="EMBL" id="JBHSNY010000006">
    <property type="protein sequence ID" value="MFC5635835.1"/>
    <property type="molecule type" value="Genomic_DNA"/>
</dbReference>
<organism evidence="3 4">
    <name type="scientific">Streptomyces bullii</name>
    <dbReference type="NCBI Taxonomy" id="349910"/>
    <lineage>
        <taxon>Bacteria</taxon>
        <taxon>Bacillati</taxon>
        <taxon>Actinomycetota</taxon>
        <taxon>Actinomycetes</taxon>
        <taxon>Kitasatosporales</taxon>
        <taxon>Streptomycetaceae</taxon>
        <taxon>Streptomyces</taxon>
    </lineage>
</organism>
<dbReference type="RefSeq" id="WP_381022734.1">
    <property type="nucleotide sequence ID" value="NZ_JBHSNY010000006.1"/>
</dbReference>
<keyword evidence="1" id="KW-0378">Hydrolase</keyword>
<evidence type="ECO:0000256" key="1">
    <source>
        <dbReference type="ARBA" id="ARBA00022801"/>
    </source>
</evidence>